<evidence type="ECO:0000256" key="4">
    <source>
        <dbReference type="ARBA" id="ARBA00023315"/>
    </source>
</evidence>
<protein>
    <recommendedName>
        <fullName evidence="2 6">Malonyl CoA-acyl carrier protein transacylase</fullName>
        <ecNumber evidence="1 6">2.3.1.39</ecNumber>
    </recommendedName>
</protein>
<dbReference type="RefSeq" id="WP_183963549.1">
    <property type="nucleotide sequence ID" value="NZ_BAABEW010000015.1"/>
</dbReference>
<dbReference type="EMBL" id="JACHGB010000001">
    <property type="protein sequence ID" value="MBB5270287.1"/>
    <property type="molecule type" value="Genomic_DNA"/>
</dbReference>
<dbReference type="PIRSF" id="PIRSF000446">
    <property type="entry name" value="Mct"/>
    <property type="match status" value="1"/>
</dbReference>
<dbReference type="InterPro" id="IPR001227">
    <property type="entry name" value="Ac_transferase_dom_sf"/>
</dbReference>
<evidence type="ECO:0000256" key="5">
    <source>
        <dbReference type="ARBA" id="ARBA00048462"/>
    </source>
</evidence>
<reference evidence="9 10" key="1">
    <citation type="submission" date="2020-08" db="EMBL/GenBank/DDBJ databases">
        <title>Genomic Encyclopedia of Type Strains, Phase IV (KMG-IV): sequencing the most valuable type-strain genomes for metagenomic binning, comparative biology and taxonomic classification.</title>
        <authorList>
            <person name="Goeker M."/>
        </authorList>
    </citation>
    <scope>NUCLEOTIDE SEQUENCE [LARGE SCALE GENOMIC DNA]</scope>
    <source>
        <strain evidence="9 10">DSM 29781</strain>
    </source>
</reference>
<sequence>MSLAFVFPGQGSQAVGMLDAFAADAAVQAVLRDADAALGEPLSATIAQGPADQLNLTVNTQPAMLVASYACHAAWRAAGGPQAAVVAGHSLGEYTALTVAGALAFADAVPLVRLRAQAMQDAVPVGVGGMAAILGLDDAAVAQACARAVEGHPGEAVEPVNFNAPAQVVIAGHKAAVERACAEAKALGAKRALPLAVSAPFHSSLLRPAGERLAAALANIRLGSPAIPLVNNVDVAVESDPARIADALVRQAYGPVRWVEVVQKLASMGVDRVIEFGPGKVLAGLVGRIDKSLKVHAVYDPASLDAALAEVRQ</sequence>
<evidence type="ECO:0000256" key="3">
    <source>
        <dbReference type="ARBA" id="ARBA00022679"/>
    </source>
</evidence>
<keyword evidence="3 6" id="KW-0808">Transferase</keyword>
<feature type="active site" evidence="7">
    <location>
        <position position="90"/>
    </location>
</feature>
<dbReference type="Proteomes" id="UP000532440">
    <property type="component" value="Unassembled WGS sequence"/>
</dbReference>
<comment type="caution">
    <text evidence="9">The sequence shown here is derived from an EMBL/GenBank/DDBJ whole genome shotgun (WGS) entry which is preliminary data.</text>
</comment>
<evidence type="ECO:0000313" key="9">
    <source>
        <dbReference type="EMBL" id="MBB5270287.1"/>
    </source>
</evidence>
<dbReference type="InterPro" id="IPR016035">
    <property type="entry name" value="Acyl_Trfase/lysoPLipase"/>
</dbReference>
<dbReference type="NCBIfam" id="TIGR00128">
    <property type="entry name" value="fabD"/>
    <property type="match status" value="1"/>
</dbReference>
<evidence type="ECO:0000256" key="6">
    <source>
        <dbReference type="PIRNR" id="PIRNR000446"/>
    </source>
</evidence>
<dbReference type="Gene3D" id="3.30.70.250">
    <property type="entry name" value="Malonyl-CoA ACP transacylase, ACP-binding"/>
    <property type="match status" value="1"/>
</dbReference>
<dbReference type="SMART" id="SM00827">
    <property type="entry name" value="PKS_AT"/>
    <property type="match status" value="1"/>
</dbReference>
<evidence type="ECO:0000256" key="7">
    <source>
        <dbReference type="PIRSR" id="PIRSR000446-1"/>
    </source>
</evidence>
<dbReference type="Gene3D" id="3.40.366.10">
    <property type="entry name" value="Malonyl-Coenzyme A Acyl Carrier Protein, domain 2"/>
    <property type="match status" value="1"/>
</dbReference>
<comment type="similarity">
    <text evidence="6">Belongs to the fabD family.</text>
</comment>
<dbReference type="InterPro" id="IPR050858">
    <property type="entry name" value="Mal-CoA-ACP_Trans/PKS_FabD"/>
</dbReference>
<feature type="active site" evidence="7">
    <location>
        <position position="202"/>
    </location>
</feature>
<dbReference type="Pfam" id="PF00698">
    <property type="entry name" value="Acyl_transf_1"/>
    <property type="match status" value="1"/>
</dbReference>
<dbReference type="SUPFAM" id="SSF52151">
    <property type="entry name" value="FabD/lysophospholipase-like"/>
    <property type="match status" value="1"/>
</dbReference>
<evidence type="ECO:0000259" key="8">
    <source>
        <dbReference type="SMART" id="SM00827"/>
    </source>
</evidence>
<dbReference type="PANTHER" id="PTHR42681">
    <property type="entry name" value="MALONYL-COA-ACYL CARRIER PROTEIN TRANSACYLASE, MITOCHONDRIAL"/>
    <property type="match status" value="1"/>
</dbReference>
<dbReference type="InterPro" id="IPR016036">
    <property type="entry name" value="Malonyl_transacylase_ACP-bd"/>
</dbReference>
<gene>
    <name evidence="9" type="ORF">HNQ70_000271</name>
</gene>
<evidence type="ECO:0000256" key="2">
    <source>
        <dbReference type="ARBA" id="ARBA00018953"/>
    </source>
</evidence>
<organism evidence="9 10">
    <name type="scientific">Quisquiliibacterium transsilvanicum</name>
    <dbReference type="NCBI Taxonomy" id="1549638"/>
    <lineage>
        <taxon>Bacteria</taxon>
        <taxon>Pseudomonadati</taxon>
        <taxon>Pseudomonadota</taxon>
        <taxon>Betaproteobacteria</taxon>
        <taxon>Burkholderiales</taxon>
        <taxon>Burkholderiaceae</taxon>
        <taxon>Quisquiliibacterium</taxon>
    </lineage>
</organism>
<dbReference type="FunFam" id="3.30.70.250:FF:000001">
    <property type="entry name" value="Malonyl CoA-acyl carrier protein transacylase"/>
    <property type="match status" value="1"/>
</dbReference>
<dbReference type="InterPro" id="IPR004410">
    <property type="entry name" value="Malonyl_CoA-ACP_transAc_FabD"/>
</dbReference>
<dbReference type="GO" id="GO:0006633">
    <property type="term" value="P:fatty acid biosynthetic process"/>
    <property type="evidence" value="ECO:0007669"/>
    <property type="project" value="TreeGrafter"/>
</dbReference>
<accession>A0A7W8HDX9</accession>
<dbReference type="InterPro" id="IPR024925">
    <property type="entry name" value="Malonyl_CoA-ACP_transAc"/>
</dbReference>
<dbReference type="PANTHER" id="PTHR42681:SF1">
    <property type="entry name" value="MALONYL-COA-ACYL CARRIER PROTEIN TRANSACYLASE, MITOCHONDRIAL"/>
    <property type="match status" value="1"/>
</dbReference>
<evidence type="ECO:0000313" key="10">
    <source>
        <dbReference type="Proteomes" id="UP000532440"/>
    </source>
</evidence>
<comment type="catalytic activity">
    <reaction evidence="5 6">
        <text>holo-[ACP] + malonyl-CoA = malonyl-[ACP] + CoA</text>
        <dbReference type="Rhea" id="RHEA:41792"/>
        <dbReference type="Rhea" id="RHEA-COMP:9623"/>
        <dbReference type="Rhea" id="RHEA-COMP:9685"/>
        <dbReference type="ChEBI" id="CHEBI:57287"/>
        <dbReference type="ChEBI" id="CHEBI:57384"/>
        <dbReference type="ChEBI" id="CHEBI:64479"/>
        <dbReference type="ChEBI" id="CHEBI:78449"/>
        <dbReference type="EC" id="2.3.1.39"/>
    </reaction>
</comment>
<dbReference type="GO" id="GO:0005829">
    <property type="term" value="C:cytosol"/>
    <property type="evidence" value="ECO:0007669"/>
    <property type="project" value="TreeGrafter"/>
</dbReference>
<feature type="domain" description="Malonyl-CoA:ACP transacylase (MAT)" evidence="8">
    <location>
        <begin position="6"/>
        <end position="308"/>
    </location>
</feature>
<keyword evidence="10" id="KW-1185">Reference proteome</keyword>
<keyword evidence="4 6" id="KW-0012">Acyltransferase</keyword>
<name>A0A7W8HDX9_9BURK</name>
<dbReference type="AlphaFoldDB" id="A0A7W8HDX9"/>
<dbReference type="GO" id="GO:0004314">
    <property type="term" value="F:[acyl-carrier-protein] S-malonyltransferase activity"/>
    <property type="evidence" value="ECO:0007669"/>
    <property type="project" value="UniProtKB-EC"/>
</dbReference>
<dbReference type="SUPFAM" id="SSF55048">
    <property type="entry name" value="Probable ACP-binding domain of malonyl-CoA ACP transacylase"/>
    <property type="match status" value="1"/>
</dbReference>
<evidence type="ECO:0000256" key="1">
    <source>
        <dbReference type="ARBA" id="ARBA00013258"/>
    </source>
</evidence>
<dbReference type="EC" id="2.3.1.39" evidence="1 6"/>
<proteinExistence type="inferred from homology"/>
<dbReference type="InterPro" id="IPR014043">
    <property type="entry name" value="Acyl_transferase_dom"/>
</dbReference>